<dbReference type="KEGG" id="tdu:QJT80_03690"/>
<dbReference type="InterPro" id="IPR013969">
    <property type="entry name" value="Oligosacch_biosynth_Alg14"/>
</dbReference>
<proteinExistence type="predicted"/>
<organism evidence="1">
    <name type="scientific">Candidatus Thiocaldithrix dubininis</name>
    <dbReference type="NCBI Taxonomy" id="3080823"/>
    <lineage>
        <taxon>Bacteria</taxon>
        <taxon>Pseudomonadati</taxon>
        <taxon>Pseudomonadota</taxon>
        <taxon>Gammaproteobacteria</taxon>
        <taxon>Thiotrichales</taxon>
        <taxon>Thiotrichaceae</taxon>
        <taxon>Candidatus Thiocaldithrix</taxon>
    </lineage>
</organism>
<gene>
    <name evidence="1" type="ORF">QJT80_03690</name>
</gene>
<sequence>MNAKPKLLAISSPGGHWIQLTRICAGLEDKYQIIYATADAFIGKNNVNKRIYPITDVSADDKWRLIPCAWQVFTILRREKPQAIISTGAAPGAVALWLGKRLGIQTIWIDSIANVQQISRAGRLAQAQADIFLTQWPHLSDQQTILFKGSVL</sequence>
<evidence type="ECO:0000313" key="1">
    <source>
        <dbReference type="EMBL" id="WGZ91582.1"/>
    </source>
</evidence>
<protein>
    <submittedName>
        <fullName evidence="1">Oligosaccharide biosynthesis protein Alg14</fullName>
    </submittedName>
</protein>
<dbReference type="Pfam" id="PF08660">
    <property type="entry name" value="Alg14"/>
    <property type="match status" value="1"/>
</dbReference>
<dbReference type="SUPFAM" id="SSF53756">
    <property type="entry name" value="UDP-Glycosyltransferase/glycogen phosphorylase"/>
    <property type="match status" value="1"/>
</dbReference>
<reference evidence="1" key="2">
    <citation type="submission" date="2023-04" db="EMBL/GenBank/DDBJ databases">
        <authorList>
            <person name="Beletskiy A.V."/>
            <person name="Mardanov A.V."/>
            <person name="Ravin N.V."/>
        </authorList>
    </citation>
    <scope>NUCLEOTIDE SEQUENCE</scope>
    <source>
        <strain evidence="1">GKL-01</strain>
    </source>
</reference>
<name>A0AA95H624_9GAMM</name>
<accession>A0AA95H624</accession>
<dbReference type="Proteomes" id="UP001300672">
    <property type="component" value="Chromosome"/>
</dbReference>
<reference evidence="1" key="1">
    <citation type="journal article" date="2023" name="Int. J. Mol. Sci.">
        <title>Metagenomics Revealed a New Genus 'Candidatus Thiocaldithrix dubininis' gen. nov., sp. nov. and a New Species 'Candidatus Thiothrix putei' sp. nov. in the Family Thiotrichaceae, Some Members of Which Have Traits of Both Na+- and H+-Motive Energetics.</title>
        <authorList>
            <person name="Ravin N.V."/>
            <person name="Muntyan M.S."/>
            <person name="Smolyakov D.D."/>
            <person name="Rudenko T.S."/>
            <person name="Beletsky A.V."/>
            <person name="Mardanov A.V."/>
            <person name="Grabovich M.Y."/>
        </authorList>
    </citation>
    <scope>NUCLEOTIDE SEQUENCE</scope>
    <source>
        <strain evidence="1">GKL-01</strain>
    </source>
</reference>
<dbReference type="EMBL" id="CP124755">
    <property type="protein sequence ID" value="WGZ91582.1"/>
    <property type="molecule type" value="Genomic_DNA"/>
</dbReference>
<dbReference type="AlphaFoldDB" id="A0AA95H624"/>
<dbReference type="GO" id="GO:0006488">
    <property type="term" value="P:dolichol-linked oligosaccharide biosynthetic process"/>
    <property type="evidence" value="ECO:0007669"/>
    <property type="project" value="InterPro"/>
</dbReference>
<dbReference type="Gene3D" id="3.40.50.2000">
    <property type="entry name" value="Glycogen Phosphorylase B"/>
    <property type="match status" value="1"/>
</dbReference>